<dbReference type="InterPro" id="IPR036388">
    <property type="entry name" value="WH-like_DNA-bd_sf"/>
</dbReference>
<reference evidence="1 2" key="1">
    <citation type="submission" date="2021-06" db="EMBL/GenBank/DDBJ databases">
        <authorList>
            <person name="Palmer J.M."/>
        </authorList>
    </citation>
    <scope>NUCLEOTIDE SEQUENCE [LARGE SCALE GENOMIC DNA]</scope>
    <source>
        <strain evidence="1 2">CL_MEX2019</strain>
        <tissue evidence="1">Muscle</tissue>
    </source>
</reference>
<name>A0ABU7EEH0_9TELE</name>
<dbReference type="Proteomes" id="UP001352852">
    <property type="component" value="Unassembled WGS sequence"/>
</dbReference>
<dbReference type="EMBL" id="JAHUTJ010053846">
    <property type="protein sequence ID" value="MED6285574.1"/>
    <property type="molecule type" value="Genomic_DNA"/>
</dbReference>
<keyword evidence="2" id="KW-1185">Reference proteome</keyword>
<evidence type="ECO:0000313" key="2">
    <source>
        <dbReference type="Proteomes" id="UP001352852"/>
    </source>
</evidence>
<comment type="caution">
    <text evidence="1">The sequence shown here is derived from an EMBL/GenBank/DDBJ whole genome shotgun (WGS) entry which is preliminary data.</text>
</comment>
<proteinExistence type="predicted"/>
<evidence type="ECO:0000313" key="1">
    <source>
        <dbReference type="EMBL" id="MED6285574.1"/>
    </source>
</evidence>
<organism evidence="1 2">
    <name type="scientific">Characodon lateralis</name>
    <dbReference type="NCBI Taxonomy" id="208331"/>
    <lineage>
        <taxon>Eukaryota</taxon>
        <taxon>Metazoa</taxon>
        <taxon>Chordata</taxon>
        <taxon>Craniata</taxon>
        <taxon>Vertebrata</taxon>
        <taxon>Euteleostomi</taxon>
        <taxon>Actinopterygii</taxon>
        <taxon>Neopterygii</taxon>
        <taxon>Teleostei</taxon>
        <taxon>Neoteleostei</taxon>
        <taxon>Acanthomorphata</taxon>
        <taxon>Ovalentaria</taxon>
        <taxon>Atherinomorphae</taxon>
        <taxon>Cyprinodontiformes</taxon>
        <taxon>Goodeidae</taxon>
        <taxon>Characodon</taxon>
    </lineage>
</organism>
<dbReference type="Gene3D" id="1.10.10.10">
    <property type="entry name" value="Winged helix-like DNA-binding domain superfamily/Winged helix DNA-binding domain"/>
    <property type="match status" value="1"/>
</dbReference>
<sequence>MNLLTDHYQYENLYKSITFVSLLLWRMQECFIPMPSWKYISKDIREAIIAVHQSGKGYKVISKLSEPHHSTETFPRGKQFTQFPIFPGVDVPRSECEAQRNYERPPELHLRLYRPQLAE</sequence>
<protein>
    <submittedName>
        <fullName evidence="1">Uncharacterized protein</fullName>
    </submittedName>
</protein>
<gene>
    <name evidence="1" type="ORF">CHARACLAT_030627</name>
</gene>
<accession>A0ABU7EEH0</accession>